<organism evidence="2 3">
    <name type="scientific">Enterococcus larvae</name>
    <dbReference type="NCBI Taxonomy" id="2794352"/>
    <lineage>
        <taxon>Bacteria</taxon>
        <taxon>Bacillati</taxon>
        <taxon>Bacillota</taxon>
        <taxon>Bacilli</taxon>
        <taxon>Lactobacillales</taxon>
        <taxon>Enterococcaceae</taxon>
        <taxon>Enterococcus</taxon>
    </lineage>
</organism>
<protein>
    <recommendedName>
        <fullName evidence="1">Large polyvalent protein-associated domain-containing protein</fullName>
    </recommendedName>
</protein>
<evidence type="ECO:0000313" key="2">
    <source>
        <dbReference type="EMBL" id="MBP1047116.1"/>
    </source>
</evidence>
<dbReference type="Pfam" id="PF18824">
    <property type="entry name" value="LPD11"/>
    <property type="match status" value="1"/>
</dbReference>
<dbReference type="InterPro" id="IPR040789">
    <property type="entry name" value="LPD11"/>
</dbReference>
<evidence type="ECO:0000313" key="3">
    <source>
        <dbReference type="Proteomes" id="UP000673375"/>
    </source>
</evidence>
<accession>A0ABS4CKH9</accession>
<keyword evidence="3" id="KW-1185">Reference proteome</keyword>
<comment type="caution">
    <text evidence="2">The sequence shown here is derived from an EMBL/GenBank/DDBJ whole genome shotgun (WGS) entry which is preliminary data.</text>
</comment>
<name>A0ABS4CKH9_9ENTE</name>
<feature type="domain" description="Large polyvalent protein-associated" evidence="1">
    <location>
        <begin position="11"/>
        <end position="84"/>
    </location>
</feature>
<dbReference type="Proteomes" id="UP000673375">
    <property type="component" value="Unassembled WGS sequence"/>
</dbReference>
<gene>
    <name evidence="2" type="ORF">I6N96_12615</name>
</gene>
<reference evidence="2 3" key="1">
    <citation type="submission" date="2020-12" db="EMBL/GenBank/DDBJ databases">
        <title>Vagococcus allomyrinae sp. nov. and Enterococcus lavae sp. nov., isolated from the larvae of Allomyrina dichotoma.</title>
        <authorList>
            <person name="Lee S.D."/>
        </authorList>
    </citation>
    <scope>NUCLEOTIDE SEQUENCE [LARGE SCALE GENOMIC DNA]</scope>
    <source>
        <strain evidence="2 3">BWM-S5</strain>
    </source>
</reference>
<dbReference type="RefSeq" id="WP_209557897.1">
    <property type="nucleotide sequence ID" value="NZ_JAEDXU010000006.1"/>
</dbReference>
<dbReference type="EMBL" id="JAEDXU010000006">
    <property type="protein sequence ID" value="MBP1047116.1"/>
    <property type="molecule type" value="Genomic_DNA"/>
</dbReference>
<proteinExistence type="predicted"/>
<evidence type="ECO:0000259" key="1">
    <source>
        <dbReference type="Pfam" id="PF18824"/>
    </source>
</evidence>
<sequence length="98" mass="11715">MAFDVLAHDDKFRYQLLDRMRLDVRYVIRLAAEMKEDGNTEFDYLLENHLWGGKSEHFSTMRKILESFLDDDKPEWYSFDQLNSDKKHLEEIVGVELG</sequence>